<evidence type="ECO:0000313" key="3">
    <source>
        <dbReference type="EMBL" id="NEA20178.1"/>
    </source>
</evidence>
<dbReference type="EMBL" id="JAAGLQ010000686">
    <property type="protein sequence ID" value="NEA20178.1"/>
    <property type="molecule type" value="Genomic_DNA"/>
</dbReference>
<dbReference type="GO" id="GO:0003677">
    <property type="term" value="F:DNA binding"/>
    <property type="evidence" value="ECO:0007669"/>
    <property type="project" value="UniProtKB-KW"/>
</dbReference>
<dbReference type="AlphaFoldDB" id="A0A6N9U9B3"/>
<accession>A0A6N9U9B3</accession>
<keyword evidence="1" id="KW-0238">DNA-binding</keyword>
<sequence length="456" mass="52486">MPYTEVRGNSIRVRWWTGRYKLDDDGKRTATKVYGHASKNLDGTPFADEDEAFAFGLDRESDVRNRRGQKAAAPIAMAEYCDLWFKGVSLRSNSMSSYRSRLTAVIRPYWAQSNVDEITPIEYDEFKKFVQAKYSHNYAKAVLGTFKMLMEDAVVKYKYRDESPIVEQKRRGLYKKKQVGRVKRRLSTRSVHQLAHNAYHVWGFTGWAFVWTIAFTGMRPPGEMFGLQRGYASPYWPTSEPDDELREESVERYESLHALRVRYQTYRADGQAVLAAPKYDSARTLVLPPFLHEMHQALLASHDQPWVFLSLQGKPLLSTDFDNTYWFPIRDGAEERVPRPRYERWARPALPAVEGMAGEDIYRLRHWHKAKLDEPGDIPRVAVEGRMGHELPGVEGTYSEVTLAMEERIVGYLQRVWEKEVVGAGLWTPPSPIPLPDEQVKSASPLVSGLPVLEYE</sequence>
<keyword evidence="2" id="KW-0233">DNA recombination</keyword>
<dbReference type="Proteomes" id="UP000471293">
    <property type="component" value="Unassembled WGS sequence"/>
</dbReference>
<protein>
    <submittedName>
        <fullName evidence="3">Integrase</fullName>
    </submittedName>
</protein>
<proteinExistence type="predicted"/>
<dbReference type="GO" id="GO:0006310">
    <property type="term" value="P:DNA recombination"/>
    <property type="evidence" value="ECO:0007669"/>
    <property type="project" value="UniProtKB-KW"/>
</dbReference>
<name>A0A6N9U9B3_STRHA</name>
<dbReference type="InterPro" id="IPR013762">
    <property type="entry name" value="Integrase-like_cat_sf"/>
</dbReference>
<gene>
    <name evidence="3" type="ORF">G3I29_32940</name>
</gene>
<dbReference type="GO" id="GO:0015074">
    <property type="term" value="P:DNA integration"/>
    <property type="evidence" value="ECO:0007669"/>
    <property type="project" value="InterPro"/>
</dbReference>
<evidence type="ECO:0000256" key="2">
    <source>
        <dbReference type="ARBA" id="ARBA00023172"/>
    </source>
</evidence>
<evidence type="ECO:0000313" key="4">
    <source>
        <dbReference type="Proteomes" id="UP000471293"/>
    </source>
</evidence>
<reference evidence="3 4" key="1">
    <citation type="submission" date="2020-01" db="EMBL/GenBank/DDBJ databases">
        <title>Insect and environment-associated Actinomycetes.</title>
        <authorList>
            <person name="Currrie C."/>
            <person name="Chevrette M."/>
            <person name="Carlson C."/>
            <person name="Stubbendieck R."/>
            <person name="Wendt-Pienkowski E."/>
        </authorList>
    </citation>
    <scope>NUCLEOTIDE SEQUENCE [LARGE SCALE GENOMIC DNA]</scope>
    <source>
        <strain evidence="3 4">SID11342</strain>
    </source>
</reference>
<dbReference type="InterPro" id="IPR010998">
    <property type="entry name" value="Integrase_recombinase_N"/>
</dbReference>
<dbReference type="RefSeq" id="WP_164349891.1">
    <property type="nucleotide sequence ID" value="NZ_JAAGLQ010000686.1"/>
</dbReference>
<evidence type="ECO:0000256" key="1">
    <source>
        <dbReference type="ARBA" id="ARBA00023125"/>
    </source>
</evidence>
<dbReference type="Gene3D" id="1.10.443.10">
    <property type="entry name" value="Intergrase catalytic core"/>
    <property type="match status" value="1"/>
</dbReference>
<dbReference type="SUPFAM" id="SSF56349">
    <property type="entry name" value="DNA breaking-rejoining enzymes"/>
    <property type="match status" value="1"/>
</dbReference>
<organism evidence="3 4">
    <name type="scientific">Streptomyces halstedii</name>
    <dbReference type="NCBI Taxonomy" id="1944"/>
    <lineage>
        <taxon>Bacteria</taxon>
        <taxon>Bacillati</taxon>
        <taxon>Actinomycetota</taxon>
        <taxon>Actinomycetes</taxon>
        <taxon>Kitasatosporales</taxon>
        <taxon>Streptomycetaceae</taxon>
        <taxon>Streptomyces</taxon>
    </lineage>
</organism>
<dbReference type="InterPro" id="IPR011010">
    <property type="entry name" value="DNA_brk_join_enz"/>
</dbReference>
<dbReference type="Gene3D" id="1.10.150.130">
    <property type="match status" value="1"/>
</dbReference>
<comment type="caution">
    <text evidence="3">The sequence shown here is derived from an EMBL/GenBank/DDBJ whole genome shotgun (WGS) entry which is preliminary data.</text>
</comment>